<dbReference type="InterPro" id="IPR013766">
    <property type="entry name" value="Thioredoxin_domain"/>
</dbReference>
<dbReference type="Gene3D" id="3.40.30.10">
    <property type="entry name" value="Glutaredoxin"/>
    <property type="match status" value="1"/>
</dbReference>
<dbReference type="PROSITE" id="PS51352">
    <property type="entry name" value="THIOREDOXIN_2"/>
    <property type="match status" value="1"/>
</dbReference>
<dbReference type="CDD" id="cd02969">
    <property type="entry name" value="PRX_like1"/>
    <property type="match status" value="1"/>
</dbReference>
<gene>
    <name evidence="2" type="ORF">F8566_23540</name>
</gene>
<dbReference type="Pfam" id="PF00578">
    <property type="entry name" value="AhpC-TSA"/>
    <property type="match status" value="1"/>
</dbReference>
<evidence type="ECO:0000259" key="1">
    <source>
        <dbReference type="PROSITE" id="PS51352"/>
    </source>
</evidence>
<accession>A0A6H9YL44</accession>
<dbReference type="SUPFAM" id="SSF52833">
    <property type="entry name" value="Thioredoxin-like"/>
    <property type="match status" value="1"/>
</dbReference>
<evidence type="ECO:0000313" key="2">
    <source>
        <dbReference type="EMBL" id="KAB2346441.1"/>
    </source>
</evidence>
<feature type="domain" description="Thioredoxin" evidence="1">
    <location>
        <begin position="8"/>
        <end position="163"/>
    </location>
</feature>
<dbReference type="RefSeq" id="WP_151563379.1">
    <property type="nucleotide sequence ID" value="NZ_WBMT01000011.1"/>
</dbReference>
<proteinExistence type="predicted"/>
<dbReference type="PANTHER" id="PTHR43640:SF1">
    <property type="entry name" value="THIOREDOXIN-DEPENDENT PEROXIREDOXIN"/>
    <property type="match status" value="1"/>
</dbReference>
<dbReference type="InterPro" id="IPR000866">
    <property type="entry name" value="AhpC/TSA"/>
</dbReference>
<keyword evidence="3" id="KW-1185">Reference proteome</keyword>
<protein>
    <submittedName>
        <fullName evidence="2">Thioredoxin family protein</fullName>
    </submittedName>
</protein>
<dbReference type="EMBL" id="WBMT01000011">
    <property type="protein sequence ID" value="KAB2346441.1"/>
    <property type="molecule type" value="Genomic_DNA"/>
</dbReference>
<sequence>MAISSFMVPLGTPAPSFTLPSIDGGEVSPEDFAGAPALLVVFLSNHCPYVRRVEHAIGAVTAEYAARGLATVAICSNDVVNYPDDGADHLREQAKRAGFGFPYLVDESQEVARAYRAACTPDFFLYDAERRLAYRGEFDGARPRNDLPADGSSLRAALDHVLAGGTVPEPHTPSVGCGIKWKPGNEPG</sequence>
<dbReference type="PANTHER" id="PTHR43640">
    <property type="entry name" value="OS07G0260300 PROTEIN"/>
    <property type="match status" value="1"/>
</dbReference>
<reference evidence="2 3" key="1">
    <citation type="submission" date="2019-09" db="EMBL/GenBank/DDBJ databases">
        <title>Actinomadura physcomitrii sp. nov., a novel actinomycete isolated from moss [Physcomitrium sphaericum (Ludw) Fuernr].</title>
        <authorList>
            <person name="Zhuang X."/>
            <person name="Liu C."/>
        </authorList>
    </citation>
    <scope>NUCLEOTIDE SEQUENCE [LARGE SCALE GENOMIC DNA]</scope>
    <source>
        <strain evidence="2 3">HMC1</strain>
    </source>
</reference>
<dbReference type="InterPro" id="IPR036249">
    <property type="entry name" value="Thioredoxin-like_sf"/>
</dbReference>
<organism evidence="2 3">
    <name type="scientific">Actinomadura rudentiformis</name>
    <dbReference type="NCBI Taxonomy" id="359158"/>
    <lineage>
        <taxon>Bacteria</taxon>
        <taxon>Bacillati</taxon>
        <taxon>Actinomycetota</taxon>
        <taxon>Actinomycetes</taxon>
        <taxon>Streptosporangiales</taxon>
        <taxon>Thermomonosporaceae</taxon>
        <taxon>Actinomadura</taxon>
    </lineage>
</organism>
<comment type="caution">
    <text evidence="2">The sequence shown here is derived from an EMBL/GenBank/DDBJ whole genome shotgun (WGS) entry which is preliminary data.</text>
</comment>
<dbReference type="AlphaFoldDB" id="A0A6H9YL44"/>
<dbReference type="Proteomes" id="UP000468735">
    <property type="component" value="Unassembled WGS sequence"/>
</dbReference>
<dbReference type="OrthoDB" id="9809746at2"/>
<dbReference type="GO" id="GO:0016491">
    <property type="term" value="F:oxidoreductase activity"/>
    <property type="evidence" value="ECO:0007669"/>
    <property type="project" value="InterPro"/>
</dbReference>
<dbReference type="InterPro" id="IPR047262">
    <property type="entry name" value="PRX-like1"/>
</dbReference>
<name>A0A6H9YL44_9ACTN</name>
<dbReference type="GO" id="GO:0016209">
    <property type="term" value="F:antioxidant activity"/>
    <property type="evidence" value="ECO:0007669"/>
    <property type="project" value="InterPro"/>
</dbReference>
<evidence type="ECO:0000313" key="3">
    <source>
        <dbReference type="Proteomes" id="UP000468735"/>
    </source>
</evidence>